<evidence type="ECO:0000313" key="2">
    <source>
        <dbReference type="Proteomes" id="UP000887013"/>
    </source>
</evidence>
<organism evidence="1 2">
    <name type="scientific">Nephila pilipes</name>
    <name type="common">Giant wood spider</name>
    <name type="synonym">Nephila maculata</name>
    <dbReference type="NCBI Taxonomy" id="299642"/>
    <lineage>
        <taxon>Eukaryota</taxon>
        <taxon>Metazoa</taxon>
        <taxon>Ecdysozoa</taxon>
        <taxon>Arthropoda</taxon>
        <taxon>Chelicerata</taxon>
        <taxon>Arachnida</taxon>
        <taxon>Araneae</taxon>
        <taxon>Araneomorphae</taxon>
        <taxon>Entelegynae</taxon>
        <taxon>Araneoidea</taxon>
        <taxon>Nephilidae</taxon>
        <taxon>Nephila</taxon>
    </lineage>
</organism>
<accession>A0A8X6MRV1</accession>
<feature type="non-terminal residue" evidence="1">
    <location>
        <position position="42"/>
    </location>
</feature>
<dbReference type="Proteomes" id="UP000887013">
    <property type="component" value="Unassembled WGS sequence"/>
</dbReference>
<gene>
    <name evidence="1" type="ORF">NPIL_382011</name>
</gene>
<protein>
    <submittedName>
        <fullName evidence="1">Uncharacterized protein</fullName>
    </submittedName>
</protein>
<comment type="caution">
    <text evidence="1">The sequence shown here is derived from an EMBL/GenBank/DDBJ whole genome shotgun (WGS) entry which is preliminary data.</text>
</comment>
<dbReference type="EMBL" id="BMAW01096409">
    <property type="protein sequence ID" value="GFS74578.1"/>
    <property type="molecule type" value="Genomic_DNA"/>
</dbReference>
<keyword evidence="2" id="KW-1185">Reference proteome</keyword>
<name>A0A8X6MRV1_NEPPI</name>
<proteinExistence type="predicted"/>
<sequence length="42" mass="4635">MVSKLAQKLYAVACPNLRAHVTINLVESVLKGHACSSEMKRH</sequence>
<reference evidence="1" key="1">
    <citation type="submission" date="2020-08" db="EMBL/GenBank/DDBJ databases">
        <title>Multicomponent nature underlies the extraordinary mechanical properties of spider dragline silk.</title>
        <authorList>
            <person name="Kono N."/>
            <person name="Nakamura H."/>
            <person name="Mori M."/>
            <person name="Yoshida Y."/>
            <person name="Ohtoshi R."/>
            <person name="Malay A.D."/>
            <person name="Moran D.A.P."/>
            <person name="Tomita M."/>
            <person name="Numata K."/>
            <person name="Arakawa K."/>
        </authorList>
    </citation>
    <scope>NUCLEOTIDE SEQUENCE</scope>
</reference>
<evidence type="ECO:0000313" key="1">
    <source>
        <dbReference type="EMBL" id="GFS74578.1"/>
    </source>
</evidence>
<dbReference type="AlphaFoldDB" id="A0A8X6MRV1"/>